<dbReference type="EC" id="5.2.1.8" evidence="2"/>
<dbReference type="Gene3D" id="1.25.40.10">
    <property type="entry name" value="Tetratricopeptide repeat domain"/>
    <property type="match status" value="1"/>
</dbReference>
<evidence type="ECO:0000256" key="5">
    <source>
        <dbReference type="SAM" id="MobiDB-lite"/>
    </source>
</evidence>
<sequence length="412" mass="44595">MTRTERSAHPRAVLKDRSEARNGMDKSMKKGGAAGGWGTLQDEIEVGHDNYDENEARDESPEMPRRASITMTDEEKRGAKEFRTGAFKNGEIDLAAIARTSSAVSTSPPAPVLPVLSNPNHCDFTAGNGTGGESIYGEKFEDEAFPVNHTKPFLLSMANAGPNTNGSQFFVTTVPTPHLDQKHVVFGEVVKGKSIIRQIENLPTSSGDAPVAPCVITKCGELTSDDEMELANEVPSDGDRYEDYPEDDDSDVQDNPETALKIAGEIKAVGTNLHKEGKLDLALEKYQKAIRYLDVHPVPPQDNPGIQSEFNALLTPLLLNSALAAIKTNKPSTALAATTRALGLKPEIGASDKGKALAHSLHHEEDDAEADLHEALKIVPGDEAIKAELAKVQQKKKEKREKEKKAFKGLFS</sequence>
<comment type="caution">
    <text evidence="7">The sequence shown here is derived from an EMBL/GenBank/DDBJ whole genome shotgun (WGS) entry which is preliminary data.</text>
</comment>
<evidence type="ECO:0000313" key="8">
    <source>
        <dbReference type="Proteomes" id="UP000663831"/>
    </source>
</evidence>
<dbReference type="GO" id="GO:0005737">
    <property type="term" value="C:cytoplasm"/>
    <property type="evidence" value="ECO:0007669"/>
    <property type="project" value="TreeGrafter"/>
</dbReference>
<dbReference type="EMBL" id="CAJMWV010001082">
    <property type="protein sequence ID" value="CAE6426322.1"/>
    <property type="molecule type" value="Genomic_DNA"/>
</dbReference>
<accession>A0A8H2XGF0</accession>
<dbReference type="PRINTS" id="PR00153">
    <property type="entry name" value="CSAPPISMRASE"/>
</dbReference>
<dbReference type="InterPro" id="IPR002130">
    <property type="entry name" value="Cyclophilin-type_PPIase_dom"/>
</dbReference>
<dbReference type="GO" id="GO:0016018">
    <property type="term" value="F:cyclosporin A binding"/>
    <property type="evidence" value="ECO:0007669"/>
    <property type="project" value="TreeGrafter"/>
</dbReference>
<feature type="region of interest" description="Disordered" evidence="5">
    <location>
        <begin position="233"/>
        <end position="254"/>
    </location>
</feature>
<dbReference type="PANTHER" id="PTHR11071:SF561">
    <property type="entry name" value="PEPTIDYL-PROLYL CIS-TRANS ISOMERASE D-RELATED"/>
    <property type="match status" value="1"/>
</dbReference>
<gene>
    <name evidence="7" type="ORF">RDB_LOCUS38356</name>
</gene>
<evidence type="ECO:0000313" key="7">
    <source>
        <dbReference type="EMBL" id="CAE6426322.1"/>
    </source>
</evidence>
<dbReference type="GO" id="GO:0006457">
    <property type="term" value="P:protein folding"/>
    <property type="evidence" value="ECO:0007669"/>
    <property type="project" value="TreeGrafter"/>
</dbReference>
<feature type="compositionally biased region" description="Acidic residues" evidence="5">
    <location>
        <begin position="244"/>
        <end position="254"/>
    </location>
</feature>
<proteinExistence type="predicted"/>
<feature type="domain" description="PPIase cyclophilin-type" evidence="6">
    <location>
        <begin position="123"/>
        <end position="221"/>
    </location>
</feature>
<dbReference type="InterPro" id="IPR029000">
    <property type="entry name" value="Cyclophilin-like_dom_sf"/>
</dbReference>
<keyword evidence="4" id="KW-0413">Isomerase</keyword>
<feature type="region of interest" description="Disordered" evidence="5">
    <location>
        <begin position="1"/>
        <end position="69"/>
    </location>
</feature>
<dbReference type="Proteomes" id="UP000663831">
    <property type="component" value="Unassembled WGS sequence"/>
</dbReference>
<evidence type="ECO:0000256" key="1">
    <source>
        <dbReference type="ARBA" id="ARBA00000971"/>
    </source>
</evidence>
<evidence type="ECO:0000256" key="2">
    <source>
        <dbReference type="ARBA" id="ARBA00013194"/>
    </source>
</evidence>
<dbReference type="PANTHER" id="PTHR11071">
    <property type="entry name" value="PEPTIDYL-PROLYL CIS-TRANS ISOMERASE"/>
    <property type="match status" value="1"/>
</dbReference>
<reference evidence="7" key="1">
    <citation type="submission" date="2021-01" db="EMBL/GenBank/DDBJ databases">
        <authorList>
            <person name="Kaushik A."/>
        </authorList>
    </citation>
    <scope>NUCLEOTIDE SEQUENCE</scope>
    <source>
        <strain evidence="7">AG3-1AP</strain>
    </source>
</reference>
<evidence type="ECO:0000256" key="4">
    <source>
        <dbReference type="ARBA" id="ARBA00023235"/>
    </source>
</evidence>
<dbReference type="SUPFAM" id="SSF50891">
    <property type="entry name" value="Cyclophilin-like"/>
    <property type="match status" value="1"/>
</dbReference>
<dbReference type="SUPFAM" id="SSF48452">
    <property type="entry name" value="TPR-like"/>
    <property type="match status" value="1"/>
</dbReference>
<name>A0A8H2XGF0_9AGAM</name>
<keyword evidence="3" id="KW-0697">Rotamase</keyword>
<dbReference type="GO" id="GO:0003755">
    <property type="term" value="F:peptidyl-prolyl cis-trans isomerase activity"/>
    <property type="evidence" value="ECO:0007669"/>
    <property type="project" value="UniProtKB-KW"/>
</dbReference>
<protein>
    <recommendedName>
        <fullName evidence="2">peptidylprolyl isomerase</fullName>
        <ecNumber evidence="2">5.2.1.8</ecNumber>
    </recommendedName>
</protein>
<feature type="compositionally biased region" description="Basic and acidic residues" evidence="5">
    <location>
        <begin position="1"/>
        <end position="28"/>
    </location>
</feature>
<dbReference type="InterPro" id="IPR011990">
    <property type="entry name" value="TPR-like_helical_dom_sf"/>
</dbReference>
<dbReference type="Gene3D" id="2.40.100.10">
    <property type="entry name" value="Cyclophilin-like"/>
    <property type="match status" value="1"/>
</dbReference>
<organism evidence="7 8">
    <name type="scientific">Rhizoctonia solani</name>
    <dbReference type="NCBI Taxonomy" id="456999"/>
    <lineage>
        <taxon>Eukaryota</taxon>
        <taxon>Fungi</taxon>
        <taxon>Dikarya</taxon>
        <taxon>Basidiomycota</taxon>
        <taxon>Agaricomycotina</taxon>
        <taxon>Agaricomycetes</taxon>
        <taxon>Cantharellales</taxon>
        <taxon>Ceratobasidiaceae</taxon>
        <taxon>Rhizoctonia</taxon>
    </lineage>
</organism>
<feature type="region of interest" description="Disordered" evidence="5">
    <location>
        <begin position="393"/>
        <end position="412"/>
    </location>
</feature>
<dbReference type="AlphaFoldDB" id="A0A8H2XGF0"/>
<evidence type="ECO:0000256" key="3">
    <source>
        <dbReference type="ARBA" id="ARBA00023110"/>
    </source>
</evidence>
<comment type="catalytic activity">
    <reaction evidence="1">
        <text>[protein]-peptidylproline (omega=180) = [protein]-peptidylproline (omega=0)</text>
        <dbReference type="Rhea" id="RHEA:16237"/>
        <dbReference type="Rhea" id="RHEA-COMP:10747"/>
        <dbReference type="Rhea" id="RHEA-COMP:10748"/>
        <dbReference type="ChEBI" id="CHEBI:83833"/>
        <dbReference type="ChEBI" id="CHEBI:83834"/>
        <dbReference type="EC" id="5.2.1.8"/>
    </reaction>
</comment>
<evidence type="ECO:0000259" key="6">
    <source>
        <dbReference type="PROSITE" id="PS50072"/>
    </source>
</evidence>
<dbReference type="PROSITE" id="PS50072">
    <property type="entry name" value="CSA_PPIASE_2"/>
    <property type="match status" value="1"/>
</dbReference>
<dbReference type="Pfam" id="PF00160">
    <property type="entry name" value="Pro_isomerase"/>
    <property type="match status" value="1"/>
</dbReference>